<accession>A0A7V1LKZ3</accession>
<reference evidence="2" key="1">
    <citation type="journal article" date="2020" name="mSystems">
        <title>Genome- and Community-Level Interaction Insights into Carbon Utilization and Element Cycling Functions of Hydrothermarchaeota in Hydrothermal Sediment.</title>
        <authorList>
            <person name="Zhou Z."/>
            <person name="Liu Y."/>
            <person name="Xu W."/>
            <person name="Pan J."/>
            <person name="Luo Z.H."/>
            <person name="Li M."/>
        </authorList>
    </citation>
    <scope>NUCLEOTIDE SEQUENCE [LARGE SCALE GENOMIC DNA]</scope>
    <source>
        <strain evidence="2">HyVt-456</strain>
    </source>
</reference>
<proteinExistence type="predicted"/>
<keyword evidence="1" id="KW-0732">Signal</keyword>
<dbReference type="AlphaFoldDB" id="A0A7V1LKZ3"/>
<evidence type="ECO:0000256" key="1">
    <source>
        <dbReference type="SAM" id="SignalP"/>
    </source>
</evidence>
<dbReference type="PROSITE" id="PS51257">
    <property type="entry name" value="PROKAR_LIPOPROTEIN"/>
    <property type="match status" value="1"/>
</dbReference>
<name>A0A7V1LKZ3_CALAY</name>
<comment type="caution">
    <text evidence="2">The sequence shown here is derived from an EMBL/GenBank/DDBJ whole genome shotgun (WGS) entry which is preliminary data.</text>
</comment>
<dbReference type="Proteomes" id="UP000886005">
    <property type="component" value="Unassembled WGS sequence"/>
</dbReference>
<feature type="signal peptide" evidence="1">
    <location>
        <begin position="1"/>
        <end position="20"/>
    </location>
</feature>
<organism evidence="2">
    <name type="scientific">Caldithrix abyssi</name>
    <dbReference type="NCBI Taxonomy" id="187145"/>
    <lineage>
        <taxon>Bacteria</taxon>
        <taxon>Pseudomonadati</taxon>
        <taxon>Calditrichota</taxon>
        <taxon>Calditrichia</taxon>
        <taxon>Calditrichales</taxon>
        <taxon>Calditrichaceae</taxon>
        <taxon>Caldithrix</taxon>
    </lineage>
</organism>
<sequence>MRKITILSLLALALSWTACQKNSTEPLTQEEDFNSIMLQAFDDEVGFMADRGFGLDSVDAVFTLSWGRMSLPRLPFKINTGQAMAIALPQDQDVRFYGGGLDMGEVVLNTPSDPIVLTAFQGFNGGTVYTSFPKPGKGVKDNRRRGSGPFSRFNFNSLEFTPNALYTFDVGGSDEFPAMQVSMTTPASLLSLESINNGQALDSTADLTIQWKGGDAGDHVLVALLAFAAPNGRPGFANGEKPNPEDMRLVFGNRPILVKVLDQNEGTITLAAEEWTAILDNFDARSVMVHVAAINDRRETVAGREIAKIIRLQDRAIVDLQ</sequence>
<gene>
    <name evidence="2" type="ORF">ENJ10_04495</name>
</gene>
<dbReference type="EMBL" id="DRLD01000118">
    <property type="protein sequence ID" value="HED09924.1"/>
    <property type="molecule type" value="Genomic_DNA"/>
</dbReference>
<evidence type="ECO:0000313" key="2">
    <source>
        <dbReference type="EMBL" id="HED09924.1"/>
    </source>
</evidence>
<protein>
    <submittedName>
        <fullName evidence="2">Uncharacterized protein</fullName>
    </submittedName>
</protein>
<feature type="chain" id="PRO_5030624306" evidence="1">
    <location>
        <begin position="21"/>
        <end position="321"/>
    </location>
</feature>